<dbReference type="Proteomes" id="UP000319767">
    <property type="component" value="Segment"/>
</dbReference>
<keyword evidence="4" id="KW-0378">Hydrolase</keyword>
<evidence type="ECO:0000313" key="7">
    <source>
        <dbReference type="EMBL" id="ARE67328.1"/>
    </source>
</evidence>
<evidence type="ECO:0000256" key="3">
    <source>
        <dbReference type="ARBA" id="ARBA00022670"/>
    </source>
</evidence>
<accession>A0A1V0QG68</accession>
<keyword evidence="5" id="KW-0788">Thiol protease</keyword>
<name>A0A1V0QG68_CNPV</name>
<comment type="subcellular location">
    <subcellularLocation>
        <location evidence="1">Virion</location>
    </subcellularLocation>
</comment>
<dbReference type="GO" id="GO:0008234">
    <property type="term" value="F:cysteine-type peptidase activity"/>
    <property type="evidence" value="ECO:0007669"/>
    <property type="project" value="UniProtKB-KW"/>
</dbReference>
<evidence type="ECO:0000256" key="5">
    <source>
        <dbReference type="ARBA" id="ARBA00022807"/>
    </source>
</evidence>
<organism evidence="7">
    <name type="scientific">Shearwaterpox virus</name>
    <dbReference type="NCBI Taxonomy" id="1974596"/>
    <lineage>
        <taxon>Viruses</taxon>
        <taxon>Varidnaviria</taxon>
        <taxon>Bamfordvirae</taxon>
        <taxon>Nucleocytoviricota</taxon>
        <taxon>Pokkesviricetes</taxon>
        <taxon>Chitovirales</taxon>
        <taxon>Poxviridae</taxon>
        <taxon>Chordopoxvirinae</taxon>
        <taxon>Avipoxvirus</taxon>
        <taxon>Avipoxvirus canarypox</taxon>
        <taxon>Canarypox virus</taxon>
    </lineage>
</organism>
<evidence type="ECO:0000256" key="6">
    <source>
        <dbReference type="ARBA" id="ARBA00022844"/>
    </source>
</evidence>
<reference evidence="7" key="1">
    <citation type="journal article" date="2017" name="BMC Genomics">
        <title>Genomic characterization of two novel pathogenic avipoxviruses isolated from pacific shearwaters (Ardenna spp.).</title>
        <authorList>
            <person name="Sarker S."/>
            <person name="Das S."/>
            <person name="Lavers J.L."/>
            <person name="Hutton I."/>
            <person name="Helbig K."/>
            <person name="Imbery J."/>
            <person name="Upton C."/>
            <person name="Raidal S.R."/>
        </authorList>
    </citation>
    <scope>NUCLEOTIDE SEQUENCE [LARGE SCALE GENOMIC DNA]</scope>
    <source>
        <strain evidence="7">SWPV-2</strain>
    </source>
</reference>
<evidence type="ECO:0000256" key="1">
    <source>
        <dbReference type="ARBA" id="ARBA00004328"/>
    </source>
</evidence>
<comment type="similarity">
    <text evidence="2">Belongs to the peptidase C57 family.</text>
</comment>
<evidence type="ECO:0000256" key="2">
    <source>
        <dbReference type="ARBA" id="ARBA00010786"/>
    </source>
</evidence>
<dbReference type="GO" id="GO:0006508">
    <property type="term" value="P:proteolysis"/>
    <property type="evidence" value="ECO:0007669"/>
    <property type="project" value="UniProtKB-KW"/>
</dbReference>
<dbReference type="InterPro" id="IPR004970">
    <property type="entry name" value="Peptidase_C57"/>
</dbReference>
<gene>
    <name evidence="7" type="primary">SWPV2-105</name>
</gene>
<dbReference type="InterPro" id="IPR038765">
    <property type="entry name" value="Papain-like_cys_pep_sf"/>
</dbReference>
<dbReference type="Pfam" id="PF03290">
    <property type="entry name" value="Peptidase_C57"/>
    <property type="match status" value="1"/>
</dbReference>
<dbReference type="GO" id="GO:0044423">
    <property type="term" value="C:virion component"/>
    <property type="evidence" value="ECO:0007669"/>
    <property type="project" value="UniProtKB-KW"/>
</dbReference>
<dbReference type="EMBL" id="KX857215">
    <property type="protein sequence ID" value="ARE67328.1"/>
    <property type="molecule type" value="Genomic_DNA"/>
</dbReference>
<proteinExistence type="inferred from homology"/>
<keyword evidence="6" id="KW-0946">Virion</keyword>
<dbReference type="SUPFAM" id="SSF54001">
    <property type="entry name" value="Cysteine proteinases"/>
    <property type="match status" value="1"/>
</dbReference>
<sequence length="422" mass="48862">MDRYTELVINKIPELGFVNLLSHIYQTVGLSYDIDVSKFKTNCNGYVVERFDNSETAGKVSCVPISILLELVDRKILSKPDTSKTEIEIKEDLVNELIENTNGFEDIMTIPTSIPMRYFFKPVLREKVSKAVDFSRMDIKGDDISKMGIKHGEKSNNISNIKIVPEKDAWMTNTSIQQLIGPMSYGTEVSYIGQFNFNFINTYPVYEKSAALNRSPELFKIKDRIKGLRTRFVMFGFCYMFHWKCLIYDRENDFVCFYDSGGSNPNDFDHYDNFFYYSHSRGFNRNSKRSSSLSNENADIDILFNFFVDNYEVTSGCINVEVNQLMESECGMFTSLFMTMCCLHPPKGFKGIRKTYTYFKFLADKKMTMLKSILFNADKMEFKVKESSSKGIQEYKKMEEWCGKTINILADKITTRVNSIIE</sequence>
<evidence type="ECO:0000256" key="4">
    <source>
        <dbReference type="ARBA" id="ARBA00022801"/>
    </source>
</evidence>
<protein>
    <submittedName>
        <fullName evidence="7">SWPV2-ORF105</fullName>
    </submittedName>
</protein>
<keyword evidence="3" id="KW-0645">Protease</keyword>